<dbReference type="InterPro" id="IPR046478">
    <property type="entry name" value="DUF6799"/>
</dbReference>
<feature type="chain" id="PRO_5045668996" description="DUF6799 domain-containing protein" evidence="1">
    <location>
        <begin position="33"/>
        <end position="209"/>
    </location>
</feature>
<dbReference type="Pfam" id="PF20606">
    <property type="entry name" value="DUF6799"/>
    <property type="match status" value="1"/>
</dbReference>
<reference evidence="4" key="1">
    <citation type="journal article" date="2019" name="Int. J. Syst. Evol. Microbiol.">
        <title>The Global Catalogue of Microorganisms (GCM) 10K type strain sequencing project: providing services to taxonomists for standard genome sequencing and annotation.</title>
        <authorList>
            <consortium name="The Broad Institute Genomics Platform"/>
            <consortium name="The Broad Institute Genome Sequencing Center for Infectious Disease"/>
            <person name="Wu L."/>
            <person name="Ma J."/>
        </authorList>
    </citation>
    <scope>NUCLEOTIDE SEQUENCE [LARGE SCALE GENOMIC DNA]</scope>
    <source>
        <strain evidence="4">CGMCC 1.15197</strain>
    </source>
</reference>
<keyword evidence="1" id="KW-0732">Signal</keyword>
<evidence type="ECO:0000256" key="1">
    <source>
        <dbReference type="SAM" id="SignalP"/>
    </source>
</evidence>
<feature type="domain" description="DUF6799" evidence="2">
    <location>
        <begin position="54"/>
        <end position="116"/>
    </location>
</feature>
<accession>A0ABQ1UHN6</accession>
<proteinExistence type="predicted"/>
<evidence type="ECO:0000313" key="4">
    <source>
        <dbReference type="Proteomes" id="UP000632273"/>
    </source>
</evidence>
<protein>
    <recommendedName>
        <fullName evidence="2">DUF6799 domain-containing protein</fullName>
    </recommendedName>
</protein>
<feature type="signal peptide" evidence="1">
    <location>
        <begin position="1"/>
        <end position="32"/>
    </location>
</feature>
<evidence type="ECO:0000259" key="2">
    <source>
        <dbReference type="Pfam" id="PF20606"/>
    </source>
</evidence>
<gene>
    <name evidence="3" type="ORF">GCM10011383_33620</name>
</gene>
<dbReference type="EMBL" id="BMHT01000006">
    <property type="protein sequence ID" value="GGF19303.1"/>
    <property type="molecule type" value="Genomic_DNA"/>
</dbReference>
<organism evidence="3 4">
    <name type="scientific">Hymenobacter cavernae</name>
    <dbReference type="NCBI Taxonomy" id="2044852"/>
    <lineage>
        <taxon>Bacteria</taxon>
        <taxon>Pseudomonadati</taxon>
        <taxon>Bacteroidota</taxon>
        <taxon>Cytophagia</taxon>
        <taxon>Cytophagales</taxon>
        <taxon>Hymenobacteraceae</taxon>
        <taxon>Hymenobacter</taxon>
    </lineage>
</organism>
<comment type="caution">
    <text evidence="3">The sequence shown here is derived from an EMBL/GenBank/DDBJ whole genome shotgun (WGS) entry which is preliminary data.</text>
</comment>
<dbReference type="Proteomes" id="UP000632273">
    <property type="component" value="Unassembled WGS sequence"/>
</dbReference>
<name>A0ABQ1UHN6_9BACT</name>
<evidence type="ECO:0000313" key="3">
    <source>
        <dbReference type="EMBL" id="GGF19303.1"/>
    </source>
</evidence>
<sequence>MLNGTPTFRLMNYFLLLLSLCCGLASAPFARAQSKAPSSQTAARPAGAVAAGTHDQFLMQNGMVVLRQGAQIKQLTQNIRLSNGTKVNYKSGIVEFPTGKITTLQEGDYVTMQGDIVFATPASAATARGDKSVPTTKFTQYVERGTLTPSSIDGGTQVTTLTNKVGLMEKKIQLLNEKIRLLSAGTQPPADTKQLDQQLQTLDEQLKQL</sequence>
<keyword evidence="4" id="KW-1185">Reference proteome</keyword>